<dbReference type="InterPro" id="IPR003661">
    <property type="entry name" value="HisK_dim/P_dom"/>
</dbReference>
<dbReference type="SMART" id="SM00065">
    <property type="entry name" value="GAF"/>
    <property type="match status" value="1"/>
</dbReference>
<evidence type="ECO:0000256" key="4">
    <source>
        <dbReference type="ARBA" id="ARBA00022679"/>
    </source>
</evidence>
<dbReference type="SUPFAM" id="SSF55785">
    <property type="entry name" value="PYP-like sensor domain (PAS domain)"/>
    <property type="match status" value="4"/>
</dbReference>
<dbReference type="Gene3D" id="3.30.450.40">
    <property type="match status" value="1"/>
</dbReference>
<dbReference type="InterPro" id="IPR013655">
    <property type="entry name" value="PAS_fold_3"/>
</dbReference>
<feature type="domain" description="PAC" evidence="11">
    <location>
        <begin position="815"/>
        <end position="867"/>
    </location>
</feature>
<dbReference type="Pfam" id="PF00512">
    <property type="entry name" value="HisKA"/>
    <property type="match status" value="1"/>
</dbReference>
<dbReference type="Proteomes" id="UP000477311">
    <property type="component" value="Unassembled WGS sequence"/>
</dbReference>
<feature type="coiled-coil region" evidence="7">
    <location>
        <begin position="722"/>
        <end position="749"/>
    </location>
</feature>
<dbReference type="Gene3D" id="1.10.287.130">
    <property type="match status" value="1"/>
</dbReference>
<dbReference type="Gene3D" id="3.40.50.2300">
    <property type="match status" value="2"/>
</dbReference>
<dbReference type="PROSITE" id="PS50109">
    <property type="entry name" value="HIS_KIN"/>
    <property type="match status" value="1"/>
</dbReference>
<evidence type="ECO:0000256" key="5">
    <source>
        <dbReference type="ARBA" id="ARBA00022777"/>
    </source>
</evidence>
<evidence type="ECO:0000256" key="2">
    <source>
        <dbReference type="ARBA" id="ARBA00012438"/>
    </source>
</evidence>
<evidence type="ECO:0000256" key="7">
    <source>
        <dbReference type="SAM" id="Coils"/>
    </source>
</evidence>
<accession>A0A6M1RH06</accession>
<keyword evidence="13" id="KW-1185">Reference proteome</keyword>
<feature type="domain" description="Response regulatory" evidence="9">
    <location>
        <begin position="2"/>
        <end position="119"/>
    </location>
</feature>
<dbReference type="PRINTS" id="PR00344">
    <property type="entry name" value="BCTRLSENSOR"/>
</dbReference>
<dbReference type="AlphaFoldDB" id="A0A6M1RH06"/>
<feature type="domain" description="PAS" evidence="10">
    <location>
        <begin position="739"/>
        <end position="812"/>
    </location>
</feature>
<dbReference type="SUPFAM" id="SSF52172">
    <property type="entry name" value="CheY-like"/>
    <property type="match status" value="2"/>
</dbReference>
<dbReference type="InterPro" id="IPR001610">
    <property type="entry name" value="PAC"/>
</dbReference>
<dbReference type="Pfam" id="PF13185">
    <property type="entry name" value="GAF_2"/>
    <property type="match status" value="1"/>
</dbReference>
<dbReference type="CDD" id="cd00082">
    <property type="entry name" value="HisKA"/>
    <property type="match status" value="1"/>
</dbReference>
<dbReference type="InterPro" id="IPR036890">
    <property type="entry name" value="HATPase_C_sf"/>
</dbReference>
<dbReference type="Pfam" id="PF00072">
    <property type="entry name" value="Response_reg"/>
    <property type="match status" value="2"/>
</dbReference>
<comment type="caution">
    <text evidence="12">The sequence shown here is derived from an EMBL/GenBank/DDBJ whole genome shotgun (WGS) entry which is preliminary data.</text>
</comment>
<evidence type="ECO:0000259" key="9">
    <source>
        <dbReference type="PROSITE" id="PS50110"/>
    </source>
</evidence>
<dbReference type="InterPro" id="IPR011006">
    <property type="entry name" value="CheY-like_superfamily"/>
</dbReference>
<evidence type="ECO:0000313" key="12">
    <source>
        <dbReference type="EMBL" id="NGO38906.1"/>
    </source>
</evidence>
<dbReference type="Gene3D" id="3.30.565.10">
    <property type="entry name" value="Histidine kinase-like ATPase, C-terminal domain"/>
    <property type="match status" value="1"/>
</dbReference>
<dbReference type="RefSeq" id="WP_165106628.1">
    <property type="nucleotide sequence ID" value="NZ_JAAKYA010000036.1"/>
</dbReference>
<sequence>MRVLIVDDHEDNLYLLRSLLTGQGFEVVEARHGAAALERARQCRPDLVISDLLMPVMDGFTLLRQWKADATLRSVPFVVYTATYKEPEDEQLVRDLGADAFILKPADPDEFVNRLRSVLDQARQRQLRAAEISPDLDPAVLQQRHARVLIRKLEEKCAQLRQANAELQSARDHLMQTLDALPAAACLCDAEGLILYHNAQAQSLFGRHLRLRDPVDRFCGASRFYRADGAPLDPADLWLARCLAGRQPVGGEVVRLERPYGSRRDVLAHAAPLFDAAGQLFGVVSVLWDVTETLALQEKLRQSEERFRRLAESSATAIFVYAGEHFVYVNPAACTLTGRTETELLQTRFWEVVHPDHRELVRQRGLARQRGESVPTRYEFKILRKDGSERWIDFAASAILWEGRPAAIGSAIDITERKRAEEALRESETRNRIIANLVSDYAYIFRVTPGGELIGEWVTDSFTRVFGLTLEQVIARGGWQTLVHPEDLPKTLEHARRVASGHRDVCEMRWVTATGEVRWLRDYAEPVFDETGTRVVRVYGASQDITEQRLAEERLVRLNRTYAVLSQINQLLVRERRPAALLEGACRIAVHTGGFVMACAALREPRGGPLRVVASAGADPDTLWIVQRFLEDAALGCTLTREALAGGHPVVCNDIATAPEAEPWRAAALARGYRAMASLPILVEGQVQGVFNLYAATAGFFDAEEIQLLEELAQDLGFALEAQAKEEARRAAEARLAASEERFRQLAATVEDCFWIKDAASGQFLYISPAFERIWQVPLQQLLENPKVWMHYVHPEDRERVEHFLSRLGNGSGTRDLEYRIVRPDGRVRWVRSRIYPAAGAGPRVERWVGVTRDITRERELEQQLLQAQKMEAVGRLAGGVAHDFNNILTTILMQAELLSEEASLTPEVREGLRQIHAAAERAANLTRQLLLFSRRQVLQLRTLDLNESVTGLAKMLRRIIGEDIRLQLDLHPAPLWLRADAGMLDQVLLNLAVNARDAMPRGGRLFIQTSELTVGPETVEHQPSARPGRYAVLRVQDEGCGIPPEVLSHIFEPFFTTKEPGKGTGLGLATVYGIVQQHHGWIEVETAVGQGTTFTIHLPLAGEPTTANRAEARATPPGGTETVLLVEDDEALRRLTHAALERYGYRVWSARDAEEALEIWNRHGSDIQLLITDLVMPGPMNGRELARQLQAQKPALRVILISGYSQELAGHTLDLAPGQAFLSKPFQPDALLERIRQVLDAK</sequence>
<dbReference type="SMART" id="SM00387">
    <property type="entry name" value="HATPase_c"/>
    <property type="match status" value="1"/>
</dbReference>
<dbReference type="Pfam" id="PF08447">
    <property type="entry name" value="PAS_3"/>
    <property type="match status" value="3"/>
</dbReference>
<feature type="domain" description="PAC" evidence="11">
    <location>
        <begin position="376"/>
        <end position="426"/>
    </location>
</feature>
<name>A0A6M1RH06_9BACT</name>
<dbReference type="EC" id="2.7.13.3" evidence="2"/>
<dbReference type="InterPro" id="IPR005467">
    <property type="entry name" value="His_kinase_dom"/>
</dbReference>
<dbReference type="Pfam" id="PF02518">
    <property type="entry name" value="HATPase_c"/>
    <property type="match status" value="1"/>
</dbReference>
<dbReference type="GO" id="GO:0000155">
    <property type="term" value="F:phosphorelay sensor kinase activity"/>
    <property type="evidence" value="ECO:0007669"/>
    <property type="project" value="InterPro"/>
</dbReference>
<dbReference type="InterPro" id="IPR013656">
    <property type="entry name" value="PAS_4"/>
</dbReference>
<dbReference type="InterPro" id="IPR029016">
    <property type="entry name" value="GAF-like_dom_sf"/>
</dbReference>
<evidence type="ECO:0000259" key="8">
    <source>
        <dbReference type="PROSITE" id="PS50109"/>
    </source>
</evidence>
<dbReference type="InterPro" id="IPR000700">
    <property type="entry name" value="PAS-assoc_C"/>
</dbReference>
<dbReference type="InterPro" id="IPR000014">
    <property type="entry name" value="PAS"/>
</dbReference>
<dbReference type="PROSITE" id="PS50110">
    <property type="entry name" value="RESPONSE_REGULATORY"/>
    <property type="match status" value="2"/>
</dbReference>
<evidence type="ECO:0000256" key="1">
    <source>
        <dbReference type="ARBA" id="ARBA00000085"/>
    </source>
</evidence>
<reference evidence="12 13" key="1">
    <citation type="submission" date="2020-02" db="EMBL/GenBank/DDBJ databases">
        <title>Draft genome sequence of Limisphaera ngatamarikiensis NGM72.4T, a thermophilic Verrucomicrobia grouped in subdivision 3.</title>
        <authorList>
            <person name="Carere C.R."/>
            <person name="Steen J."/>
            <person name="Hugenholtz P."/>
            <person name="Stott M.B."/>
        </authorList>
    </citation>
    <scope>NUCLEOTIDE SEQUENCE [LARGE SCALE GENOMIC DNA]</scope>
    <source>
        <strain evidence="12 13">NGM72.4</strain>
    </source>
</reference>
<protein>
    <recommendedName>
        <fullName evidence="2">histidine kinase</fullName>
        <ecNumber evidence="2">2.7.13.3</ecNumber>
    </recommendedName>
</protein>
<evidence type="ECO:0000256" key="6">
    <source>
        <dbReference type="PROSITE-ProRule" id="PRU00169"/>
    </source>
</evidence>
<comment type="catalytic activity">
    <reaction evidence="1">
        <text>ATP + protein L-histidine = ADP + protein N-phospho-L-histidine.</text>
        <dbReference type="EC" id="2.7.13.3"/>
    </reaction>
</comment>
<dbReference type="InterPro" id="IPR004358">
    <property type="entry name" value="Sig_transdc_His_kin-like_C"/>
</dbReference>
<feature type="domain" description="PAS" evidence="10">
    <location>
        <begin position="458"/>
        <end position="502"/>
    </location>
</feature>
<dbReference type="InterPro" id="IPR035965">
    <property type="entry name" value="PAS-like_dom_sf"/>
</dbReference>
<keyword evidence="7" id="KW-0175">Coiled coil</keyword>
<evidence type="ECO:0000259" key="10">
    <source>
        <dbReference type="PROSITE" id="PS50112"/>
    </source>
</evidence>
<feature type="domain" description="Histidine kinase" evidence="8">
    <location>
        <begin position="880"/>
        <end position="1103"/>
    </location>
</feature>
<organism evidence="12 13">
    <name type="scientific">Limisphaera ngatamarikiensis</name>
    <dbReference type="NCBI Taxonomy" id="1324935"/>
    <lineage>
        <taxon>Bacteria</taxon>
        <taxon>Pseudomonadati</taxon>
        <taxon>Verrucomicrobiota</taxon>
        <taxon>Verrucomicrobiia</taxon>
        <taxon>Limisphaerales</taxon>
        <taxon>Limisphaeraceae</taxon>
        <taxon>Limisphaera</taxon>
    </lineage>
</organism>
<keyword evidence="4" id="KW-0808">Transferase</keyword>
<dbReference type="Pfam" id="PF08448">
    <property type="entry name" value="PAS_4"/>
    <property type="match status" value="1"/>
</dbReference>
<feature type="domain" description="PAS" evidence="10">
    <location>
        <begin position="303"/>
        <end position="363"/>
    </location>
</feature>
<dbReference type="CDD" id="cd00130">
    <property type="entry name" value="PAS"/>
    <property type="match status" value="4"/>
</dbReference>
<feature type="domain" description="PAC" evidence="11">
    <location>
        <begin position="250"/>
        <end position="302"/>
    </location>
</feature>
<dbReference type="InterPro" id="IPR052162">
    <property type="entry name" value="Sensor_kinase/Photoreceptor"/>
</dbReference>
<evidence type="ECO:0000256" key="3">
    <source>
        <dbReference type="ARBA" id="ARBA00022553"/>
    </source>
</evidence>
<dbReference type="SUPFAM" id="SSF47384">
    <property type="entry name" value="Homodimeric domain of signal transducing histidine kinase"/>
    <property type="match status" value="1"/>
</dbReference>
<feature type="domain" description="PAC" evidence="11">
    <location>
        <begin position="504"/>
        <end position="557"/>
    </location>
</feature>
<dbReference type="SMART" id="SM00086">
    <property type="entry name" value="PAC"/>
    <property type="match status" value="4"/>
</dbReference>
<gene>
    <name evidence="12" type="ORF">G4L39_05785</name>
</gene>
<evidence type="ECO:0000313" key="13">
    <source>
        <dbReference type="Proteomes" id="UP000477311"/>
    </source>
</evidence>
<dbReference type="SMART" id="SM00448">
    <property type="entry name" value="REC"/>
    <property type="match status" value="2"/>
</dbReference>
<feature type="modified residue" description="4-aspartylphosphate" evidence="6">
    <location>
        <position position="1174"/>
    </location>
</feature>
<dbReference type="InterPro" id="IPR001789">
    <property type="entry name" value="Sig_transdc_resp-reg_receiver"/>
</dbReference>
<dbReference type="NCBIfam" id="TIGR00229">
    <property type="entry name" value="sensory_box"/>
    <property type="match status" value="4"/>
</dbReference>
<keyword evidence="5" id="KW-0418">Kinase</keyword>
<dbReference type="SUPFAM" id="SSF55874">
    <property type="entry name" value="ATPase domain of HSP90 chaperone/DNA topoisomerase II/histidine kinase"/>
    <property type="match status" value="1"/>
</dbReference>
<dbReference type="EMBL" id="JAAKYA010000036">
    <property type="protein sequence ID" value="NGO38906.1"/>
    <property type="molecule type" value="Genomic_DNA"/>
</dbReference>
<keyword evidence="3 6" id="KW-0597">Phosphoprotein</keyword>
<feature type="modified residue" description="4-aspartylphosphate" evidence="6">
    <location>
        <position position="51"/>
    </location>
</feature>
<dbReference type="InterPro" id="IPR003018">
    <property type="entry name" value="GAF"/>
</dbReference>
<dbReference type="PROSITE" id="PS50113">
    <property type="entry name" value="PAC"/>
    <property type="match status" value="4"/>
</dbReference>
<dbReference type="PROSITE" id="PS50112">
    <property type="entry name" value="PAS"/>
    <property type="match status" value="3"/>
</dbReference>
<dbReference type="Gene3D" id="3.30.450.20">
    <property type="entry name" value="PAS domain"/>
    <property type="match status" value="4"/>
</dbReference>
<dbReference type="PANTHER" id="PTHR43304">
    <property type="entry name" value="PHYTOCHROME-LIKE PROTEIN CPH1"/>
    <property type="match status" value="1"/>
</dbReference>
<dbReference type="SMART" id="SM00091">
    <property type="entry name" value="PAS"/>
    <property type="match status" value="4"/>
</dbReference>
<feature type="domain" description="Response regulatory" evidence="9">
    <location>
        <begin position="1123"/>
        <end position="1240"/>
    </location>
</feature>
<proteinExistence type="predicted"/>
<dbReference type="InterPro" id="IPR036097">
    <property type="entry name" value="HisK_dim/P_sf"/>
</dbReference>
<dbReference type="SMART" id="SM00388">
    <property type="entry name" value="HisKA"/>
    <property type="match status" value="1"/>
</dbReference>
<feature type="coiled-coil region" evidence="7">
    <location>
        <begin position="143"/>
        <end position="180"/>
    </location>
</feature>
<dbReference type="PANTHER" id="PTHR43304:SF1">
    <property type="entry name" value="PAC DOMAIN-CONTAINING PROTEIN"/>
    <property type="match status" value="1"/>
</dbReference>
<evidence type="ECO:0000259" key="11">
    <source>
        <dbReference type="PROSITE" id="PS50113"/>
    </source>
</evidence>
<dbReference type="InterPro" id="IPR003594">
    <property type="entry name" value="HATPase_dom"/>
</dbReference>
<dbReference type="SUPFAM" id="SSF55781">
    <property type="entry name" value="GAF domain-like"/>
    <property type="match status" value="1"/>
</dbReference>